<sequence length="474" mass="52331">MTFQQFLLIFRARWPVILLTFLGLVGTTVAVSLLLPKKYTASAAILVDVKAPDPIFGALMPGMMAPGYMATQIDIIQSERVARRVVRMLKIDENPSARQQWQEDTEGKGSIEAYYAELLGKQLDVKPSRESNVINISYKSAEPQFASTIANAFAQACIDTNVELRADPAKQYAGWFDARTKGLREQLQGAQSKLSRFQRDNGIVNADERLDVESARLQEISSQLVAMQALRAESNSRQAQSGNTDTLPEVLQSGLVQSLKADVARQEAKFKDLSSQYGPNHPQVLRAVAEGKALRIKLDAEVKRVAGGVGTNARVNVQRESEIRAALDAQKKKVLALKQQRDEIAVLQREVENAQKAYDLTAQRLVQTSLESQTQQTNVVLLNPAVEPVEESFPKFWLNVAVSMFLGLAFGVGLALLLETLNRRVRAAEDIVEALGVPVIGYLNAAGIKAGRARRSQRLLFPRFNPDRALPSPR</sequence>
<evidence type="ECO:0000256" key="7">
    <source>
        <dbReference type="SAM" id="Phobius"/>
    </source>
</evidence>
<evidence type="ECO:0000256" key="2">
    <source>
        <dbReference type="ARBA" id="ARBA00022475"/>
    </source>
</evidence>
<dbReference type="PANTHER" id="PTHR32309:SF13">
    <property type="entry name" value="FERRIC ENTEROBACTIN TRANSPORT PROTEIN FEPE"/>
    <property type="match status" value="1"/>
</dbReference>
<dbReference type="InterPro" id="IPR050445">
    <property type="entry name" value="Bact_polysacc_biosynth/exp"/>
</dbReference>
<feature type="domain" description="Polysaccharide chain length determinant N-terminal" evidence="8">
    <location>
        <begin position="9"/>
        <end position="87"/>
    </location>
</feature>
<feature type="transmembrane region" description="Helical" evidence="7">
    <location>
        <begin position="12"/>
        <end position="35"/>
    </location>
</feature>
<dbReference type="EMBL" id="JADJEV010000005">
    <property type="protein sequence ID" value="MBK6974869.1"/>
    <property type="molecule type" value="Genomic_DNA"/>
</dbReference>
<dbReference type="GO" id="GO:0005886">
    <property type="term" value="C:plasma membrane"/>
    <property type="evidence" value="ECO:0007669"/>
    <property type="project" value="UniProtKB-SubCell"/>
</dbReference>
<comment type="caution">
    <text evidence="10">The sequence shown here is derived from an EMBL/GenBank/DDBJ whole genome shotgun (WGS) entry which is preliminary data.</text>
</comment>
<feature type="transmembrane region" description="Helical" evidence="7">
    <location>
        <begin position="396"/>
        <end position="418"/>
    </location>
</feature>
<accession>A0A9D7E6F2</accession>
<evidence type="ECO:0000256" key="4">
    <source>
        <dbReference type="ARBA" id="ARBA00022989"/>
    </source>
</evidence>
<gene>
    <name evidence="10" type="primary">epsF</name>
    <name evidence="10" type="ORF">IPH26_18720</name>
</gene>
<proteinExistence type="predicted"/>
<keyword evidence="2" id="KW-1003">Cell membrane</keyword>
<dbReference type="InterPro" id="IPR003856">
    <property type="entry name" value="LPS_length_determ_N"/>
</dbReference>
<evidence type="ECO:0000313" key="10">
    <source>
        <dbReference type="EMBL" id="MBK6974869.1"/>
    </source>
</evidence>
<dbReference type="InterPro" id="IPR032807">
    <property type="entry name" value="GNVR"/>
</dbReference>
<evidence type="ECO:0000256" key="5">
    <source>
        <dbReference type="ARBA" id="ARBA00023136"/>
    </source>
</evidence>
<dbReference type="Proteomes" id="UP000807785">
    <property type="component" value="Unassembled WGS sequence"/>
</dbReference>
<organism evidence="10 11">
    <name type="scientific">Candidatus Methylophosphatis roskildensis</name>
    <dbReference type="NCBI Taxonomy" id="2899263"/>
    <lineage>
        <taxon>Bacteria</taxon>
        <taxon>Pseudomonadati</taxon>
        <taxon>Pseudomonadota</taxon>
        <taxon>Betaproteobacteria</taxon>
        <taxon>Nitrosomonadales</taxon>
        <taxon>Sterolibacteriaceae</taxon>
        <taxon>Candidatus Methylophosphatis</taxon>
    </lineage>
</organism>
<evidence type="ECO:0000313" key="11">
    <source>
        <dbReference type="Proteomes" id="UP000807785"/>
    </source>
</evidence>
<dbReference type="GO" id="GO:0004713">
    <property type="term" value="F:protein tyrosine kinase activity"/>
    <property type="evidence" value="ECO:0007669"/>
    <property type="project" value="TreeGrafter"/>
</dbReference>
<evidence type="ECO:0000256" key="1">
    <source>
        <dbReference type="ARBA" id="ARBA00004651"/>
    </source>
</evidence>
<keyword evidence="3 7" id="KW-0812">Transmembrane</keyword>
<dbReference type="Pfam" id="PF13807">
    <property type="entry name" value="GNVR"/>
    <property type="match status" value="1"/>
</dbReference>
<keyword evidence="6" id="KW-0175">Coiled coil</keyword>
<comment type="subcellular location">
    <subcellularLocation>
        <location evidence="1">Cell membrane</location>
        <topology evidence="1">Multi-pass membrane protein</topology>
    </subcellularLocation>
</comment>
<protein>
    <submittedName>
        <fullName evidence="10">Chain length determinant protein EpsF</fullName>
    </submittedName>
</protein>
<feature type="coiled-coil region" evidence="6">
    <location>
        <begin position="337"/>
        <end position="364"/>
    </location>
</feature>
<dbReference type="NCBIfam" id="TIGR03017">
    <property type="entry name" value="EpsF"/>
    <property type="match status" value="1"/>
</dbReference>
<reference evidence="11" key="1">
    <citation type="journal article" date="2021" name="Nat. Commun.">
        <title>Connecting structure to function with the recovery of over 1000 high-quality metagenome-assembled genomes from activated sludge using long-read sequencing.</title>
        <authorList>
            <person name="Singleton C.M."/>
            <person name="Petriglieri F."/>
            <person name="Kristensen J.M."/>
            <person name="Kirkegaard R.H."/>
            <person name="Michaelsen T.Y."/>
            <person name="Andersen M.H."/>
            <person name="Kondrotaite Z."/>
            <person name="Karst S.M."/>
            <person name="Dueholm M.S."/>
            <person name="Nielsen P.H."/>
            <person name="Albertsen M."/>
        </authorList>
    </citation>
    <scope>NUCLEOTIDE SEQUENCE [LARGE SCALE GENOMIC DNA]</scope>
</reference>
<dbReference type="PANTHER" id="PTHR32309">
    <property type="entry name" value="TYROSINE-PROTEIN KINASE"/>
    <property type="match status" value="1"/>
</dbReference>
<evidence type="ECO:0000259" key="9">
    <source>
        <dbReference type="Pfam" id="PF13807"/>
    </source>
</evidence>
<feature type="domain" description="Tyrosine-protein kinase G-rich" evidence="9">
    <location>
        <begin position="342"/>
        <end position="417"/>
    </location>
</feature>
<dbReference type="InterPro" id="IPR017468">
    <property type="entry name" value="Chain_len_reg_EpsF"/>
</dbReference>
<name>A0A9D7E6F2_9PROT</name>
<evidence type="ECO:0000259" key="8">
    <source>
        <dbReference type="Pfam" id="PF02706"/>
    </source>
</evidence>
<evidence type="ECO:0000256" key="3">
    <source>
        <dbReference type="ARBA" id="ARBA00022692"/>
    </source>
</evidence>
<keyword evidence="4 7" id="KW-1133">Transmembrane helix</keyword>
<dbReference type="Pfam" id="PF02706">
    <property type="entry name" value="Wzz"/>
    <property type="match status" value="1"/>
</dbReference>
<dbReference type="AlphaFoldDB" id="A0A9D7E6F2"/>
<evidence type="ECO:0000256" key="6">
    <source>
        <dbReference type="SAM" id="Coils"/>
    </source>
</evidence>
<keyword evidence="5 7" id="KW-0472">Membrane</keyword>